<evidence type="ECO:0000256" key="5">
    <source>
        <dbReference type="ARBA" id="ARBA00022679"/>
    </source>
</evidence>
<dbReference type="Pfam" id="PF03830">
    <property type="entry name" value="PTSIIB_sorb"/>
    <property type="match status" value="1"/>
</dbReference>
<dbReference type="EMBL" id="MWMH01000007">
    <property type="protein sequence ID" value="OOP71710.1"/>
    <property type="molecule type" value="Genomic_DNA"/>
</dbReference>
<dbReference type="SUPFAM" id="SSF52728">
    <property type="entry name" value="PTS IIb component"/>
    <property type="match status" value="1"/>
</dbReference>
<dbReference type="GO" id="GO:0016301">
    <property type="term" value="F:kinase activity"/>
    <property type="evidence" value="ECO:0007669"/>
    <property type="project" value="UniProtKB-KW"/>
</dbReference>
<evidence type="ECO:0000313" key="10">
    <source>
        <dbReference type="Proteomes" id="UP000190959"/>
    </source>
</evidence>
<dbReference type="Gene3D" id="3.40.35.10">
    <property type="entry name" value="Phosphotransferase system, sorbose subfamily IIB component"/>
    <property type="match status" value="1"/>
</dbReference>
<evidence type="ECO:0000256" key="1">
    <source>
        <dbReference type="ARBA" id="ARBA00004496"/>
    </source>
</evidence>
<sequence length="156" mass="17773">MIKLVRIDHRLLHGQVVFSWTKALGVSRIIVVNNETAKDEMKKVSLSLSKPVGVTLNVFSVDDILARILKVEQLKENIMIIFGGTKETLEFCERYPKITEINYGGIANKENSKQYSSAIFLNEEELEDTKKLKEMGIKLYIQQVPTSKKEDLTSKI</sequence>
<feature type="domain" description="PTS EIIB type-4" evidence="8">
    <location>
        <begin position="1"/>
        <end position="156"/>
    </location>
</feature>
<reference evidence="9 10" key="1">
    <citation type="submission" date="2017-02" db="EMBL/GenBank/DDBJ databases">
        <title>Genome sequence of Clostridium beijerinckii Br21.</title>
        <authorList>
            <person name="Fonseca B.C."/>
            <person name="Guazzaroni M.E."/>
            <person name="Riano-Pachon D.M."/>
            <person name="Reginatto V."/>
        </authorList>
    </citation>
    <scope>NUCLEOTIDE SEQUENCE [LARGE SCALE GENOMIC DNA]</scope>
    <source>
        <strain evidence="9 10">Br21</strain>
    </source>
</reference>
<comment type="subcellular location">
    <subcellularLocation>
        <location evidence="1">Cytoplasm</location>
    </subcellularLocation>
</comment>
<dbReference type="AlphaFoldDB" id="A0A1S9N2G4"/>
<comment type="caution">
    <text evidence="9">The sequence shown here is derived from an EMBL/GenBank/DDBJ whole genome shotgun (WGS) entry which is preliminary data.</text>
</comment>
<dbReference type="GO" id="GO:0009401">
    <property type="term" value="P:phosphoenolpyruvate-dependent sugar phosphotransferase system"/>
    <property type="evidence" value="ECO:0007669"/>
    <property type="project" value="UniProtKB-KW"/>
</dbReference>
<keyword evidence="4" id="KW-0762">Sugar transport</keyword>
<keyword evidence="2" id="KW-0813">Transport</keyword>
<evidence type="ECO:0000256" key="3">
    <source>
        <dbReference type="ARBA" id="ARBA00022490"/>
    </source>
</evidence>
<evidence type="ECO:0000256" key="7">
    <source>
        <dbReference type="ARBA" id="ARBA00022777"/>
    </source>
</evidence>
<organism evidence="9 10">
    <name type="scientific">Clostridium beijerinckii</name>
    <name type="common">Clostridium MP</name>
    <dbReference type="NCBI Taxonomy" id="1520"/>
    <lineage>
        <taxon>Bacteria</taxon>
        <taxon>Bacillati</taxon>
        <taxon>Bacillota</taxon>
        <taxon>Clostridia</taxon>
        <taxon>Eubacteriales</taxon>
        <taxon>Clostridiaceae</taxon>
        <taxon>Clostridium</taxon>
    </lineage>
</organism>
<protein>
    <submittedName>
        <fullName evidence="9">PTS mannose/fructose/sorbose transporter subunit IIB</fullName>
    </submittedName>
</protein>
<evidence type="ECO:0000313" key="9">
    <source>
        <dbReference type="EMBL" id="OOP71710.1"/>
    </source>
</evidence>
<evidence type="ECO:0000256" key="4">
    <source>
        <dbReference type="ARBA" id="ARBA00022597"/>
    </source>
</evidence>
<evidence type="ECO:0000256" key="6">
    <source>
        <dbReference type="ARBA" id="ARBA00022683"/>
    </source>
</evidence>
<dbReference type="RefSeq" id="WP_078116688.1">
    <property type="nucleotide sequence ID" value="NZ_MWMH01000007.1"/>
</dbReference>
<dbReference type="Proteomes" id="UP000190959">
    <property type="component" value="Unassembled WGS sequence"/>
</dbReference>
<keyword evidence="7" id="KW-0418">Kinase</keyword>
<keyword evidence="6" id="KW-0598">Phosphotransferase system</keyword>
<dbReference type="PROSITE" id="PS51101">
    <property type="entry name" value="PTS_EIIB_TYPE_4"/>
    <property type="match status" value="1"/>
</dbReference>
<dbReference type="GO" id="GO:0008982">
    <property type="term" value="F:protein-N(PI)-phosphohistidine-sugar phosphotransferase activity"/>
    <property type="evidence" value="ECO:0007669"/>
    <property type="project" value="InterPro"/>
</dbReference>
<gene>
    <name evidence="9" type="ORF">CBEIBR21_19065</name>
</gene>
<name>A0A1S9N2G4_CLOBE</name>
<proteinExistence type="predicted"/>
<evidence type="ECO:0000256" key="2">
    <source>
        <dbReference type="ARBA" id="ARBA00022448"/>
    </source>
</evidence>
<dbReference type="InterPro" id="IPR036667">
    <property type="entry name" value="PTS_IIB_sorbose-sp_sf"/>
</dbReference>
<keyword evidence="5" id="KW-0808">Transferase</keyword>
<dbReference type="InterPro" id="IPR004720">
    <property type="entry name" value="PTS_IIB_sorbose-sp"/>
</dbReference>
<accession>A0A1S9N2G4</accession>
<evidence type="ECO:0000259" key="8">
    <source>
        <dbReference type="PROSITE" id="PS51101"/>
    </source>
</evidence>
<keyword evidence="3" id="KW-0963">Cytoplasm</keyword>
<dbReference type="GO" id="GO:0005737">
    <property type="term" value="C:cytoplasm"/>
    <property type="evidence" value="ECO:0007669"/>
    <property type="project" value="UniProtKB-SubCell"/>
</dbReference>